<keyword evidence="2" id="KW-1185">Reference proteome</keyword>
<evidence type="ECO:0000313" key="1">
    <source>
        <dbReference type="EMBL" id="GEN35524.1"/>
    </source>
</evidence>
<accession>A0A511V9B5</accession>
<evidence type="ECO:0000313" key="2">
    <source>
        <dbReference type="Proteomes" id="UP000321157"/>
    </source>
</evidence>
<proteinExistence type="predicted"/>
<reference evidence="1 2" key="1">
    <citation type="submission" date="2019-07" db="EMBL/GenBank/DDBJ databases">
        <title>Whole genome shotgun sequence of Aneurinibacillus danicus NBRC 102444.</title>
        <authorList>
            <person name="Hosoyama A."/>
            <person name="Uohara A."/>
            <person name="Ohji S."/>
            <person name="Ichikawa N."/>
        </authorList>
    </citation>
    <scope>NUCLEOTIDE SEQUENCE [LARGE SCALE GENOMIC DNA]</scope>
    <source>
        <strain evidence="1 2">NBRC 102444</strain>
    </source>
</reference>
<gene>
    <name evidence="1" type="ORF">ADA01nite_29840</name>
</gene>
<sequence>MNGPGKSANFASIIILKEDNSVMYETPPWKQSVIPGELSCTAGAFTQLLSYATCSLSIT</sequence>
<protein>
    <submittedName>
        <fullName evidence="1">Uncharacterized protein</fullName>
    </submittedName>
</protein>
<dbReference type="Proteomes" id="UP000321157">
    <property type="component" value="Unassembled WGS sequence"/>
</dbReference>
<name>A0A511V9B5_9BACL</name>
<dbReference type="EMBL" id="BJXX01000137">
    <property type="protein sequence ID" value="GEN35524.1"/>
    <property type="molecule type" value="Genomic_DNA"/>
</dbReference>
<organism evidence="1 2">
    <name type="scientific">Aneurinibacillus danicus</name>
    <dbReference type="NCBI Taxonomy" id="267746"/>
    <lineage>
        <taxon>Bacteria</taxon>
        <taxon>Bacillati</taxon>
        <taxon>Bacillota</taxon>
        <taxon>Bacilli</taxon>
        <taxon>Bacillales</taxon>
        <taxon>Paenibacillaceae</taxon>
        <taxon>Aneurinibacillus group</taxon>
        <taxon>Aneurinibacillus</taxon>
    </lineage>
</organism>
<comment type="caution">
    <text evidence="1">The sequence shown here is derived from an EMBL/GenBank/DDBJ whole genome shotgun (WGS) entry which is preliminary data.</text>
</comment>
<dbReference type="AlphaFoldDB" id="A0A511V9B5"/>